<dbReference type="Proteomes" id="UP000314294">
    <property type="component" value="Unassembled WGS sequence"/>
</dbReference>
<sequence length="73" mass="7856">MKADKETHGYIYGLMMWGDEELEIDGGIEGEQRDGVRVTFSTMDSSALQLSVVGLPSTGQGQTAGEGIRGYEV</sequence>
<comment type="caution">
    <text evidence="1">The sequence shown here is derived from an EMBL/GenBank/DDBJ whole genome shotgun (WGS) entry which is preliminary data.</text>
</comment>
<gene>
    <name evidence="1" type="ORF">EYF80_017397</name>
</gene>
<name>A0A4Z2I356_9TELE</name>
<keyword evidence="2" id="KW-1185">Reference proteome</keyword>
<proteinExistence type="predicted"/>
<evidence type="ECO:0000313" key="1">
    <source>
        <dbReference type="EMBL" id="TNN72358.1"/>
    </source>
</evidence>
<evidence type="ECO:0000313" key="2">
    <source>
        <dbReference type="Proteomes" id="UP000314294"/>
    </source>
</evidence>
<dbReference type="EMBL" id="SRLO01000138">
    <property type="protein sequence ID" value="TNN72358.1"/>
    <property type="molecule type" value="Genomic_DNA"/>
</dbReference>
<dbReference type="AlphaFoldDB" id="A0A4Z2I356"/>
<organism evidence="1 2">
    <name type="scientific">Liparis tanakae</name>
    <name type="common">Tanaka's snailfish</name>
    <dbReference type="NCBI Taxonomy" id="230148"/>
    <lineage>
        <taxon>Eukaryota</taxon>
        <taxon>Metazoa</taxon>
        <taxon>Chordata</taxon>
        <taxon>Craniata</taxon>
        <taxon>Vertebrata</taxon>
        <taxon>Euteleostomi</taxon>
        <taxon>Actinopterygii</taxon>
        <taxon>Neopterygii</taxon>
        <taxon>Teleostei</taxon>
        <taxon>Neoteleostei</taxon>
        <taxon>Acanthomorphata</taxon>
        <taxon>Eupercaria</taxon>
        <taxon>Perciformes</taxon>
        <taxon>Cottioidei</taxon>
        <taxon>Cottales</taxon>
        <taxon>Liparidae</taxon>
        <taxon>Liparis</taxon>
    </lineage>
</organism>
<accession>A0A4Z2I356</accession>
<protein>
    <submittedName>
        <fullName evidence="1">Uncharacterized protein</fullName>
    </submittedName>
</protein>
<reference evidence="1 2" key="1">
    <citation type="submission" date="2019-03" db="EMBL/GenBank/DDBJ databases">
        <title>First draft genome of Liparis tanakae, snailfish: a comprehensive survey of snailfish specific genes.</title>
        <authorList>
            <person name="Kim W."/>
            <person name="Song I."/>
            <person name="Jeong J.-H."/>
            <person name="Kim D."/>
            <person name="Kim S."/>
            <person name="Ryu S."/>
            <person name="Song J.Y."/>
            <person name="Lee S.K."/>
        </authorList>
    </citation>
    <scope>NUCLEOTIDE SEQUENCE [LARGE SCALE GENOMIC DNA]</scope>
    <source>
        <tissue evidence="1">Muscle</tissue>
    </source>
</reference>